<keyword evidence="1" id="KW-0732">Signal</keyword>
<protein>
    <recommendedName>
        <fullName evidence="4">PBP domain-containing protein</fullName>
    </recommendedName>
</protein>
<gene>
    <name evidence="2" type="ORF">CMV30_13195</name>
</gene>
<feature type="chain" id="PRO_5012629100" description="PBP domain-containing protein" evidence="1">
    <location>
        <begin position="24"/>
        <end position="176"/>
    </location>
</feature>
<evidence type="ECO:0000313" key="3">
    <source>
        <dbReference type="Proteomes" id="UP000217265"/>
    </source>
</evidence>
<feature type="signal peptide" evidence="1">
    <location>
        <begin position="1"/>
        <end position="23"/>
    </location>
</feature>
<name>A0A290Q8K5_9BACT</name>
<proteinExistence type="predicted"/>
<evidence type="ECO:0000313" key="2">
    <source>
        <dbReference type="EMBL" id="ATC64844.1"/>
    </source>
</evidence>
<reference evidence="2 3" key="1">
    <citation type="submission" date="2017-09" db="EMBL/GenBank/DDBJ databases">
        <title>Complete genome sequence of Verrucomicrobial strain HZ-65, isolated from freshwater.</title>
        <authorList>
            <person name="Choi A."/>
        </authorList>
    </citation>
    <scope>NUCLEOTIDE SEQUENCE [LARGE SCALE GENOMIC DNA]</scope>
    <source>
        <strain evidence="2 3">HZ-65</strain>
    </source>
</reference>
<dbReference type="EMBL" id="CP023344">
    <property type="protein sequence ID" value="ATC64844.1"/>
    <property type="molecule type" value="Genomic_DNA"/>
</dbReference>
<evidence type="ECO:0008006" key="4">
    <source>
        <dbReference type="Google" id="ProtNLM"/>
    </source>
</evidence>
<dbReference type="AlphaFoldDB" id="A0A290Q8K5"/>
<dbReference type="Proteomes" id="UP000217265">
    <property type="component" value="Chromosome"/>
</dbReference>
<accession>A0A290Q8K5</accession>
<sequence>MKNNLYARIVGLFLSVSVATAIASDKVSVQASSDLRVTVIDSTSASDARALVHTALGTSLSVGMTRECKAPVQVKIKVADAGRAAKDLKAGSCDVLVVIGNSVPPVLMKNGATVLKATDARSGDLNRTFYLLANTSDVAMNQMVGLAFDHAIKSATFQDALAGKTTSASGLAATAR</sequence>
<evidence type="ECO:0000256" key="1">
    <source>
        <dbReference type="SAM" id="SignalP"/>
    </source>
</evidence>
<keyword evidence="3" id="KW-1185">Reference proteome</keyword>
<dbReference type="RefSeq" id="WP_096056475.1">
    <property type="nucleotide sequence ID" value="NZ_CP023344.1"/>
</dbReference>
<dbReference type="KEGG" id="vbh:CMV30_13195"/>
<organism evidence="2 3">
    <name type="scientific">Nibricoccus aquaticus</name>
    <dbReference type="NCBI Taxonomy" id="2576891"/>
    <lineage>
        <taxon>Bacteria</taxon>
        <taxon>Pseudomonadati</taxon>
        <taxon>Verrucomicrobiota</taxon>
        <taxon>Opitutia</taxon>
        <taxon>Opitutales</taxon>
        <taxon>Opitutaceae</taxon>
        <taxon>Nibricoccus</taxon>
    </lineage>
</organism>